<dbReference type="PANTHER" id="PTHR44586">
    <property type="entry name" value="F-BOX DOMAIN CONTAINING PROTEIN, EXPRESSED"/>
    <property type="match status" value="1"/>
</dbReference>
<evidence type="ECO:0000256" key="1">
    <source>
        <dbReference type="ARBA" id="ARBA00007381"/>
    </source>
</evidence>
<evidence type="ECO:0000256" key="2">
    <source>
        <dbReference type="ARBA" id="ARBA00022741"/>
    </source>
</evidence>
<dbReference type="AlphaFoldDB" id="A0AA88R392"/>
<name>A0AA88R392_9ASTE</name>
<evidence type="ECO:0000259" key="4">
    <source>
        <dbReference type="Pfam" id="PF12937"/>
    </source>
</evidence>
<accession>A0AA88R392</accession>
<evidence type="ECO:0000313" key="5">
    <source>
        <dbReference type="EMBL" id="KAK2974600.1"/>
    </source>
</evidence>
<dbReference type="PRINTS" id="PR00301">
    <property type="entry name" value="HEATSHOCK70"/>
</dbReference>
<dbReference type="Gene3D" id="1.20.1280.50">
    <property type="match status" value="1"/>
</dbReference>
<dbReference type="Pfam" id="PF12937">
    <property type="entry name" value="F-box-like"/>
    <property type="match status" value="1"/>
</dbReference>
<dbReference type="Gene3D" id="3.30.420.40">
    <property type="match status" value="1"/>
</dbReference>
<dbReference type="InterPro" id="IPR036047">
    <property type="entry name" value="F-box-like_dom_sf"/>
</dbReference>
<dbReference type="SUPFAM" id="SSF81383">
    <property type="entry name" value="F-box domain"/>
    <property type="match status" value="1"/>
</dbReference>
<organism evidence="5 6">
    <name type="scientific">Escallonia rubra</name>
    <dbReference type="NCBI Taxonomy" id="112253"/>
    <lineage>
        <taxon>Eukaryota</taxon>
        <taxon>Viridiplantae</taxon>
        <taxon>Streptophyta</taxon>
        <taxon>Embryophyta</taxon>
        <taxon>Tracheophyta</taxon>
        <taxon>Spermatophyta</taxon>
        <taxon>Magnoliopsida</taxon>
        <taxon>eudicotyledons</taxon>
        <taxon>Gunneridae</taxon>
        <taxon>Pentapetalae</taxon>
        <taxon>asterids</taxon>
        <taxon>campanulids</taxon>
        <taxon>Escalloniales</taxon>
        <taxon>Escalloniaceae</taxon>
        <taxon>Escallonia</taxon>
    </lineage>
</organism>
<dbReference type="PANTHER" id="PTHR44586:SF25">
    <property type="entry name" value="(WILD MALAYSIAN BANANA) HYPOTHETICAL PROTEIN"/>
    <property type="match status" value="1"/>
</dbReference>
<comment type="similarity">
    <text evidence="1">Belongs to the heat shock protein 70 family.</text>
</comment>
<reference evidence="5" key="1">
    <citation type="submission" date="2022-12" db="EMBL/GenBank/DDBJ databases">
        <title>Draft genome assemblies for two species of Escallonia (Escalloniales).</title>
        <authorList>
            <person name="Chanderbali A."/>
            <person name="Dervinis C."/>
            <person name="Anghel I."/>
            <person name="Soltis D."/>
            <person name="Soltis P."/>
            <person name="Zapata F."/>
        </authorList>
    </citation>
    <scope>NUCLEOTIDE SEQUENCE</scope>
    <source>
        <strain evidence="5">UCBG92.1500</strain>
        <tissue evidence="5">Leaf</tissue>
    </source>
</reference>
<dbReference type="FunFam" id="3.30.420.40:FF:000028">
    <property type="entry name" value="heat shock 70 kDa protein-like"/>
    <property type="match status" value="1"/>
</dbReference>
<gene>
    <name evidence="5" type="ORF">RJ640_028517</name>
</gene>
<feature type="domain" description="F-box" evidence="4">
    <location>
        <begin position="95"/>
        <end position="133"/>
    </location>
</feature>
<protein>
    <recommendedName>
        <fullName evidence="4">F-box domain-containing protein</fullName>
    </recommendedName>
</protein>
<evidence type="ECO:0000313" key="6">
    <source>
        <dbReference type="Proteomes" id="UP001187471"/>
    </source>
</evidence>
<dbReference type="Pfam" id="PF00012">
    <property type="entry name" value="HSP70"/>
    <property type="match status" value="1"/>
</dbReference>
<dbReference type="GO" id="GO:0140662">
    <property type="term" value="F:ATP-dependent protein folding chaperone"/>
    <property type="evidence" value="ECO:0007669"/>
    <property type="project" value="InterPro"/>
</dbReference>
<keyword evidence="6" id="KW-1185">Reference proteome</keyword>
<dbReference type="InterPro" id="IPR001810">
    <property type="entry name" value="F-box_dom"/>
</dbReference>
<keyword evidence="3" id="KW-0067">ATP-binding</keyword>
<keyword evidence="2" id="KW-0547">Nucleotide-binding</keyword>
<proteinExistence type="inferred from homology"/>
<dbReference type="InterPro" id="IPR013126">
    <property type="entry name" value="Hsp_70_fam"/>
</dbReference>
<comment type="caution">
    <text evidence="5">The sequence shown here is derived from an EMBL/GenBank/DDBJ whole genome shotgun (WGS) entry which is preliminary data.</text>
</comment>
<dbReference type="Proteomes" id="UP001187471">
    <property type="component" value="Unassembled WGS sequence"/>
</dbReference>
<dbReference type="InterPro" id="IPR043129">
    <property type="entry name" value="ATPase_NBD"/>
</dbReference>
<sequence length="283" mass="30352">MAGKCEPPAVDVDLGTNNSCVALCKSDGTVEAIANELENNTTPPNVAFTGTGCFTGEAARDQAASNQANTVSNLGGGTLADGAAVQAATLTGADWARLPSELLSLILVKLDLLLDSVRFGAVCTHWRSIAAEDADVTSITNARMNQLPLILNLYTTNPTTETWNVYSVTEGRVLRFRVPMPPGMAPPEYANAGWLLTVDDSFMIPIFQDPLPSPAPNNPALLMPEMAELTRMTNFTDSIESPKCTALLIRYPPSSPQEYRVLAETMFDTAAKFAATVKYIDFD</sequence>
<dbReference type="EMBL" id="JAVXUO010002299">
    <property type="protein sequence ID" value="KAK2974600.1"/>
    <property type="molecule type" value="Genomic_DNA"/>
</dbReference>
<dbReference type="GO" id="GO:0005524">
    <property type="term" value="F:ATP binding"/>
    <property type="evidence" value="ECO:0007669"/>
    <property type="project" value="UniProtKB-KW"/>
</dbReference>
<evidence type="ECO:0000256" key="3">
    <source>
        <dbReference type="ARBA" id="ARBA00022840"/>
    </source>
</evidence>
<dbReference type="SUPFAM" id="SSF53067">
    <property type="entry name" value="Actin-like ATPase domain"/>
    <property type="match status" value="1"/>
</dbReference>